<dbReference type="InterPro" id="IPR007326">
    <property type="entry name" value="Lipoprotein-assoc_dom"/>
</dbReference>
<evidence type="ECO:0000313" key="4">
    <source>
        <dbReference type="Proteomes" id="UP000216943"/>
    </source>
</evidence>
<evidence type="ECO:0000256" key="1">
    <source>
        <dbReference type="SAM" id="SignalP"/>
    </source>
</evidence>
<dbReference type="AlphaFoldDB" id="A0A269TKN6"/>
<feature type="domain" description="Lipoprotein-associated type-17" evidence="2">
    <location>
        <begin position="395"/>
        <end position="482"/>
    </location>
</feature>
<dbReference type="OrthoDB" id="9131561at2"/>
<sequence>MKLKKLNKKWLLLSGAITTTTTILTAIACSAETTPVEPQPTPTPRTSEKESNRKILEALISSLTQEYDAKSNYQNKEEVISALTASSVKDNKVEFEKLLKNTPKFGLATLTNVTVSNDISNLSDKQVRLTLTLSLGTNDNLVTENIDFTISFETPIVDQKSNKKIIARWYQENIIDLYATTSFNNLLASSLNASEDKLIFANFFEKNKPQIPSAKIEVSFVGEYNSKVNTSLKLKVTLKTNTVSYKENGDEDNINSNDSGKVITISSIELRDLDKIKAKRWYKEISIDKNVTGSLTGGSPSSFTKNDLIDLFKFKSTIYKFEDSKIELDILSDDDYQGILKVKATIRKGNKYLTTDGLEVDEKDKAGKVVTLTGFHNFRKNVSDWYQDVIDFSLLEVEIANWKNQLPSSITNLAKVKEIFTKPNLIKLPKSDFLVEIIPNDEQGTLAVKVILTANNKYFDTSGNDSSKREAGKTITISGFKKDTLKADVAKWYNDVADDEIQINEDSSLINLLPSQVTIEKLNDLFNIGSIERTERFSYNISVLPDGINDYESTLKVKITFYLENKYFKTDGESVALINRSSAGKVVTIKNLSPIARFEKDALDWYKNFNLDELIIEGDAAMYFPNELKYKGTSFIRKQILDSSSALPKNFKFNVEFISGDDSLGEADFFIYLEASDSRKRWSNNYIFDVTTGKAFPKNGQRFSENLIKLIKLKNLAKTENYALFAYKRLSNLNFRNSFDIDYPVPYRIWDLDNSEKEKLESLSSKLSKIKVSDLNTDNISELKALFKLQLESLIPPSLRDTFKFEFIIVPQNERNSDFDNIKNKLNIELLLSNTINEATKYYSLDNQNKLSTSSVSEVLDKSKAKGYITYIEGFKPELKPYVKYLYSGVNEVYTVNSDSDPLKSKPIKDFDNDFFTEMFKSYWDYRRNMSEIKTKVVVIDGSLDEEQETLKVKVLFYKENDFFNTEGEIIDESLAGKEMTIYFNYDKYKQQKEKLNIISWYKNLESDINLENVKYSLPLFFPFKENELLREYLIDKRGNREDMDYLGKFDFKIISSNEETRELTFKVRLLNSEDKVVSNNAQILNKEDDLNFDAGKLITVRNFPKLDPKKLPEYYYIMLGMYRELPIDQLIVQNEYSKEFKDYISDLKSKTASEAVEHLNKLYNTIDIANIFSTNPKIPTINTLAKILKSDSRYKIELQTAPDEADSKPYNNDAGYVVVNFLISKTENNQTIYYSASWDYENMKPILTEETDKSKVEGSFFYLHKFKTVENSN</sequence>
<feature type="domain" description="Lipoprotein-associated type-17" evidence="2">
    <location>
        <begin position="500"/>
        <end position="567"/>
    </location>
</feature>
<dbReference type="EMBL" id="NQNY01000004">
    <property type="protein sequence ID" value="PAK21508.1"/>
    <property type="molecule type" value="Genomic_DNA"/>
</dbReference>
<feature type="domain" description="Lipoprotein-associated type-17" evidence="2">
    <location>
        <begin position="299"/>
        <end position="375"/>
    </location>
</feature>
<dbReference type="PROSITE" id="PS51257">
    <property type="entry name" value="PROKAR_LIPOPROTEIN"/>
    <property type="match status" value="1"/>
</dbReference>
<gene>
    <name evidence="3" type="ORF">CJJ23_01820</name>
</gene>
<reference evidence="4" key="1">
    <citation type="submission" date="2017-08" db="EMBL/GenBank/DDBJ databases">
        <authorList>
            <person name="Alvarez-Ponce D."/>
            <person name="Weitzman C.L."/>
            <person name="Tillett R.L."/>
            <person name="Sandmeier F.C."/>
            <person name="Tracy C.R."/>
        </authorList>
    </citation>
    <scope>NUCLEOTIDE SEQUENCE [LARGE SCALE GENOMIC DNA]</scope>
    <source>
        <strain evidence="4">723</strain>
    </source>
</reference>
<proteinExistence type="predicted"/>
<dbReference type="Proteomes" id="UP000216943">
    <property type="component" value="Unassembled WGS sequence"/>
</dbReference>
<name>A0A269TKN6_9BACT</name>
<protein>
    <recommendedName>
        <fullName evidence="2">Lipoprotein-associated type-17 domain-containing protein</fullName>
    </recommendedName>
</protein>
<feature type="signal peptide" evidence="1">
    <location>
        <begin position="1"/>
        <end position="28"/>
    </location>
</feature>
<evidence type="ECO:0000259" key="2">
    <source>
        <dbReference type="Pfam" id="PF04200"/>
    </source>
</evidence>
<accession>A0A269TKN6</accession>
<organism evidence="3 4">
    <name type="scientific">Mycoplasmopsis agassizii</name>
    <dbReference type="NCBI Taxonomy" id="33922"/>
    <lineage>
        <taxon>Bacteria</taxon>
        <taxon>Bacillati</taxon>
        <taxon>Mycoplasmatota</taxon>
        <taxon>Mycoplasmoidales</taxon>
        <taxon>Metamycoplasmataceae</taxon>
        <taxon>Mycoplasmopsis</taxon>
    </lineage>
</organism>
<evidence type="ECO:0000313" key="3">
    <source>
        <dbReference type="EMBL" id="PAK21508.1"/>
    </source>
</evidence>
<feature type="chain" id="PRO_5012176322" description="Lipoprotein-associated type-17 domain-containing protein" evidence="1">
    <location>
        <begin position="29"/>
        <end position="1274"/>
    </location>
</feature>
<dbReference type="RefSeq" id="WP_095334676.1">
    <property type="nucleotide sequence ID" value="NZ_NQNY01000004.1"/>
</dbReference>
<keyword evidence="1" id="KW-0732">Signal</keyword>
<comment type="caution">
    <text evidence="3">The sequence shown here is derived from an EMBL/GenBank/DDBJ whole genome shotgun (WGS) entry which is preliminary data.</text>
</comment>
<dbReference type="Pfam" id="PF04200">
    <property type="entry name" value="Lipoprotein_17"/>
    <property type="match status" value="3"/>
</dbReference>